<dbReference type="Gene3D" id="3.10.450.40">
    <property type="match status" value="1"/>
</dbReference>
<name>G2JAZ1_9BURK</name>
<evidence type="ECO:0000313" key="2">
    <source>
        <dbReference type="Proteomes" id="UP000054051"/>
    </source>
</evidence>
<accession>G2JAZ1</accession>
<reference evidence="1 2" key="1">
    <citation type="submission" date="2011-08" db="EMBL/GenBank/DDBJ databases">
        <title>The genome of the obligate endobacterium of an arbuscular mycorrhizal fungus reveals an interphylum network of nutritional interactions.</title>
        <authorList>
            <person name="Ghignone S."/>
            <person name="Salvioli A."/>
            <person name="Anca I."/>
            <person name="Lumini E."/>
            <person name="Ortu G."/>
            <person name="Petiti L."/>
            <person name="Cruveiller S."/>
            <person name="Bianciotto V."/>
            <person name="Piffanelli P."/>
            <person name="Lanfranco L."/>
            <person name="Bonfante P."/>
        </authorList>
    </citation>
    <scope>NUCLEOTIDE SEQUENCE [LARGE SCALE GENOMIC DNA]</scope>
    <source>
        <strain evidence="1 2">BEG34</strain>
    </source>
</reference>
<dbReference type="AlphaFoldDB" id="G2JAZ1"/>
<dbReference type="OrthoDB" id="8450990at2"/>
<protein>
    <recommendedName>
        <fullName evidence="3">Phage tail protein</fullName>
    </recommendedName>
</protein>
<dbReference type="RefSeq" id="WP_006683038.1">
    <property type="nucleotide sequence ID" value="NZ_CAFB01000051.1"/>
</dbReference>
<evidence type="ECO:0000313" key="1">
    <source>
        <dbReference type="EMBL" id="CCD29943.1"/>
    </source>
</evidence>
<proteinExistence type="predicted"/>
<dbReference type="Proteomes" id="UP000054051">
    <property type="component" value="Unassembled WGS sequence"/>
</dbReference>
<gene>
    <name evidence="1" type="ORF">CAGGBEG34_330039</name>
</gene>
<evidence type="ECO:0008006" key="3">
    <source>
        <dbReference type="Google" id="ProtNLM"/>
    </source>
</evidence>
<comment type="caution">
    <text evidence="1">The sequence shown here is derived from an EMBL/GenBank/DDBJ whole genome shotgun (WGS) entry which is preliminary data.</text>
</comment>
<keyword evidence="2" id="KW-1185">Reference proteome</keyword>
<organism evidence="1 2">
    <name type="scientific">Candidatus Glomeribacter gigasporarum BEG34</name>
    <dbReference type="NCBI Taxonomy" id="1070319"/>
    <lineage>
        <taxon>Bacteria</taxon>
        <taxon>Pseudomonadati</taxon>
        <taxon>Pseudomonadota</taxon>
        <taxon>Betaproteobacteria</taxon>
        <taxon>Burkholderiales</taxon>
        <taxon>Burkholderiaceae</taxon>
        <taxon>Candidatus Glomeribacter</taxon>
    </lineage>
</organism>
<sequence>MATNSINTLHDLDQTVGSDLSASSTGDLMTATGTQRSQQRVLRRLLTSPGDYVFHPAYGAGLPKMIGNITDVARIRALIRAQLRTEASVAHHPEPSIDIRPLADGVAVSIQYVDATQQQPVSLSFTVQP</sequence>
<dbReference type="STRING" id="1070319.CAGGBEG34_330039"/>
<dbReference type="eggNOG" id="ENOG5032W94">
    <property type="taxonomic scope" value="Bacteria"/>
</dbReference>
<dbReference type="EMBL" id="CAFB01000051">
    <property type="protein sequence ID" value="CCD29943.1"/>
    <property type="molecule type" value="Genomic_DNA"/>
</dbReference>
<dbReference type="SUPFAM" id="SSF160719">
    <property type="entry name" value="gpW/gp25-like"/>
    <property type="match status" value="1"/>
</dbReference>